<protein>
    <recommendedName>
        <fullName evidence="6">Transcription termination factor 1</fullName>
    </recommendedName>
</protein>
<feature type="compositionally biased region" description="Basic and acidic residues" evidence="1">
    <location>
        <begin position="234"/>
        <end position="252"/>
    </location>
</feature>
<feature type="compositionally biased region" description="Basic and acidic residues" evidence="1">
    <location>
        <begin position="13"/>
        <end position="27"/>
    </location>
</feature>
<feature type="compositionally biased region" description="Basic and acidic residues" evidence="1">
    <location>
        <begin position="206"/>
        <end position="215"/>
    </location>
</feature>
<dbReference type="PROSITE" id="PS51294">
    <property type="entry name" value="HTH_MYB"/>
    <property type="match status" value="1"/>
</dbReference>
<name>A0A8T2JUJ3_9PIPI</name>
<feature type="domain" description="HTH myb-type" evidence="3">
    <location>
        <begin position="502"/>
        <end position="550"/>
    </location>
</feature>
<feature type="compositionally biased region" description="Basic and acidic residues" evidence="1">
    <location>
        <begin position="270"/>
        <end position="296"/>
    </location>
</feature>
<evidence type="ECO:0000259" key="2">
    <source>
        <dbReference type="PROSITE" id="PS50090"/>
    </source>
</evidence>
<keyword evidence="5" id="KW-1185">Reference proteome</keyword>
<dbReference type="InterPro" id="IPR001005">
    <property type="entry name" value="SANT/Myb"/>
</dbReference>
<feature type="compositionally biased region" description="Basic and acidic residues" evidence="1">
    <location>
        <begin position="336"/>
        <end position="362"/>
    </location>
</feature>
<dbReference type="PANTHER" id="PTHR46760:SF1">
    <property type="entry name" value="TRANSCRIPTION TERMINATION FACTOR 1"/>
    <property type="match status" value="1"/>
</dbReference>
<dbReference type="SUPFAM" id="SSF46689">
    <property type="entry name" value="Homeodomain-like"/>
    <property type="match status" value="2"/>
</dbReference>
<feature type="compositionally biased region" description="Polar residues" evidence="1">
    <location>
        <begin position="166"/>
        <end position="175"/>
    </location>
</feature>
<feature type="compositionally biased region" description="Basic residues" evidence="1">
    <location>
        <begin position="87"/>
        <end position="96"/>
    </location>
</feature>
<dbReference type="Gene3D" id="1.10.10.60">
    <property type="entry name" value="Homeodomain-like"/>
    <property type="match status" value="2"/>
</dbReference>
<evidence type="ECO:0000256" key="1">
    <source>
        <dbReference type="SAM" id="MobiDB-lite"/>
    </source>
</evidence>
<evidence type="ECO:0000313" key="5">
    <source>
        <dbReference type="Proteomes" id="UP000812440"/>
    </source>
</evidence>
<feature type="domain" description="Myb-like" evidence="2">
    <location>
        <begin position="546"/>
        <end position="615"/>
    </location>
</feature>
<dbReference type="Pfam" id="PF00249">
    <property type="entry name" value="Myb_DNA-binding"/>
    <property type="match status" value="1"/>
</dbReference>
<feature type="region of interest" description="Disordered" evidence="1">
    <location>
        <begin position="1"/>
        <end position="175"/>
    </location>
</feature>
<dbReference type="AlphaFoldDB" id="A0A8T2JUJ3"/>
<dbReference type="PROSITE" id="PS50090">
    <property type="entry name" value="MYB_LIKE"/>
    <property type="match status" value="1"/>
</dbReference>
<dbReference type="InterPro" id="IPR017930">
    <property type="entry name" value="Myb_dom"/>
</dbReference>
<proteinExistence type="predicted"/>
<dbReference type="EMBL" id="JAACNH010000003">
    <property type="protein sequence ID" value="KAG8447578.1"/>
    <property type="molecule type" value="Genomic_DNA"/>
</dbReference>
<dbReference type="InterPro" id="IPR053078">
    <property type="entry name" value="TTF1-like"/>
</dbReference>
<evidence type="ECO:0000259" key="3">
    <source>
        <dbReference type="PROSITE" id="PS51294"/>
    </source>
</evidence>
<evidence type="ECO:0008006" key="6">
    <source>
        <dbReference type="Google" id="ProtNLM"/>
    </source>
</evidence>
<feature type="compositionally biased region" description="Polar residues" evidence="1">
    <location>
        <begin position="130"/>
        <end position="141"/>
    </location>
</feature>
<sequence length="749" mass="87444">MAHNEDLLNVSKKMKECKHQSRGRGEEDNQGDCDTSKRGKKIKHTIMEQTTGTKGEDHTRSYNIEDETATCKMEDRGSIGNTEKSGNVKKRKRKRNSRGEENECLENLQSVKLSGQSKRDKLSLKPNEIQDVSQQKINRQGQRTEEEESLDQDGGPELAEPIEIPSPQSECDTSTLQHNEDLINIRKKKKKHKHKVRVLEEGDYRENQADFETARRSKHNMKMEQIPGMEEDNYTGRDNMEDERGSVDRENMGDTSTLDHKKKKKNYTRNVHDYQENQGDRDTPRKSKTMETEGDGHMGSSNMEIESAALEMEDRGSMGDTYQEEPQTSKKKKKKKDESEDQLDRNNDRMDTSLEGSREIAHPRKRTSTSVKYSDLSTKDFNLLQEYFPHLNLSNKSTVKTLAYQDLARIKDAKRKGIPFNFGRFTDKEDEQLETNVREFLFLSKLPSAEMLFHTSKYPEEKKTIQETKKKFNFREKIGEGIYRPTQSIYLRGVKKYLSGPKGRFSKEEVKTLNRYMKIHGNKWTKISSLMERSNVQLQSKAEQIRRKSTSGFWSTEEINRLIGAVKKFVKKSKNKRTETVAVSDLQRNIPWAQVENKVQTRNRLQCKSKWSKLLLLRMNKGINIFKGDFGVHTKIKMIQWLHEQRPEEKGHIKWKDMAEFIGNVPMSTLQVQFGKLTLKYISTHGKERLREILRQLYEDCLPNLERKLEKKKLSNLVLEKRNSFTWDEIFQKCVNEKLEESQATEEKT</sequence>
<evidence type="ECO:0000313" key="4">
    <source>
        <dbReference type="EMBL" id="KAG8447578.1"/>
    </source>
</evidence>
<dbReference type="GO" id="GO:0003682">
    <property type="term" value="F:chromatin binding"/>
    <property type="evidence" value="ECO:0007669"/>
    <property type="project" value="TreeGrafter"/>
</dbReference>
<dbReference type="OrthoDB" id="5812619at2759"/>
<dbReference type="Proteomes" id="UP000812440">
    <property type="component" value="Chromosome 8_10"/>
</dbReference>
<dbReference type="GO" id="GO:0006363">
    <property type="term" value="P:termination of RNA polymerase I transcription"/>
    <property type="evidence" value="ECO:0007669"/>
    <property type="project" value="TreeGrafter"/>
</dbReference>
<dbReference type="PANTHER" id="PTHR46760">
    <property type="entry name" value="TRANSCRIPTION TERMINATION FACTOR 1"/>
    <property type="match status" value="1"/>
</dbReference>
<gene>
    <name evidence="4" type="ORF">GDO86_014908</name>
</gene>
<accession>A0A8T2JUJ3</accession>
<organism evidence="4 5">
    <name type="scientific">Hymenochirus boettgeri</name>
    <name type="common">Congo dwarf clawed frog</name>
    <dbReference type="NCBI Taxonomy" id="247094"/>
    <lineage>
        <taxon>Eukaryota</taxon>
        <taxon>Metazoa</taxon>
        <taxon>Chordata</taxon>
        <taxon>Craniata</taxon>
        <taxon>Vertebrata</taxon>
        <taxon>Euteleostomi</taxon>
        <taxon>Amphibia</taxon>
        <taxon>Batrachia</taxon>
        <taxon>Anura</taxon>
        <taxon>Pipoidea</taxon>
        <taxon>Pipidae</taxon>
        <taxon>Pipinae</taxon>
        <taxon>Hymenochirus</taxon>
    </lineage>
</organism>
<reference evidence="4" key="1">
    <citation type="thesis" date="2020" institute="ProQuest LLC" country="789 East Eisenhower Parkway, Ann Arbor, MI, USA">
        <title>Comparative Genomics and Chromosome Evolution.</title>
        <authorList>
            <person name="Mudd A.B."/>
        </authorList>
    </citation>
    <scope>NUCLEOTIDE SEQUENCE</scope>
    <source>
        <strain evidence="4">Female2</strain>
        <tissue evidence="4">Blood</tissue>
    </source>
</reference>
<feature type="region of interest" description="Disordered" evidence="1">
    <location>
        <begin position="206"/>
        <end position="371"/>
    </location>
</feature>
<dbReference type="GO" id="GO:0005730">
    <property type="term" value="C:nucleolus"/>
    <property type="evidence" value="ECO:0007669"/>
    <property type="project" value="TreeGrafter"/>
</dbReference>
<feature type="compositionally biased region" description="Polar residues" evidence="1">
    <location>
        <begin position="107"/>
        <end position="116"/>
    </location>
</feature>
<dbReference type="InterPro" id="IPR009057">
    <property type="entry name" value="Homeodomain-like_sf"/>
</dbReference>
<comment type="caution">
    <text evidence="4">The sequence shown here is derived from an EMBL/GenBank/DDBJ whole genome shotgun (WGS) entry which is preliminary data.</text>
</comment>
<dbReference type="SMART" id="SM00717">
    <property type="entry name" value="SANT"/>
    <property type="match status" value="3"/>
</dbReference>